<organism evidence="1 2">
    <name type="scientific">Ancylostoma ceylanicum</name>
    <dbReference type="NCBI Taxonomy" id="53326"/>
    <lineage>
        <taxon>Eukaryota</taxon>
        <taxon>Metazoa</taxon>
        <taxon>Ecdysozoa</taxon>
        <taxon>Nematoda</taxon>
        <taxon>Chromadorea</taxon>
        <taxon>Rhabditida</taxon>
        <taxon>Rhabditina</taxon>
        <taxon>Rhabditomorpha</taxon>
        <taxon>Strongyloidea</taxon>
        <taxon>Ancylostomatidae</taxon>
        <taxon>Ancylostomatinae</taxon>
        <taxon>Ancylostoma</taxon>
    </lineage>
</organism>
<name>A0A016VCM4_9BILA</name>
<comment type="caution">
    <text evidence="1">The sequence shown here is derived from an EMBL/GenBank/DDBJ whole genome shotgun (WGS) entry which is preliminary data.</text>
</comment>
<evidence type="ECO:0000313" key="2">
    <source>
        <dbReference type="Proteomes" id="UP000024635"/>
    </source>
</evidence>
<dbReference type="Proteomes" id="UP000024635">
    <property type="component" value="Unassembled WGS sequence"/>
</dbReference>
<protein>
    <submittedName>
        <fullName evidence="1">Uncharacterized protein</fullName>
    </submittedName>
</protein>
<dbReference type="AlphaFoldDB" id="A0A016VCM4"/>
<proteinExistence type="predicted"/>
<keyword evidence="2" id="KW-1185">Reference proteome</keyword>
<accession>A0A016VCM4</accession>
<dbReference type="OrthoDB" id="10553991at2759"/>
<reference evidence="2" key="1">
    <citation type="journal article" date="2015" name="Nat. Genet.">
        <title>The genome and transcriptome of the zoonotic hookworm Ancylostoma ceylanicum identify infection-specific gene families.</title>
        <authorList>
            <person name="Schwarz E.M."/>
            <person name="Hu Y."/>
            <person name="Antoshechkin I."/>
            <person name="Miller M.M."/>
            <person name="Sternberg P.W."/>
            <person name="Aroian R.V."/>
        </authorList>
    </citation>
    <scope>NUCLEOTIDE SEQUENCE</scope>
    <source>
        <strain evidence="2">HY135</strain>
    </source>
</reference>
<evidence type="ECO:0000313" key="1">
    <source>
        <dbReference type="EMBL" id="EYC25165.1"/>
    </source>
</evidence>
<gene>
    <name evidence="1" type="primary">Acey_s0012.g1741</name>
    <name evidence="1" type="ORF">Y032_0012g1741</name>
</gene>
<dbReference type="EMBL" id="JARK01001348">
    <property type="protein sequence ID" value="EYC25165.1"/>
    <property type="molecule type" value="Genomic_DNA"/>
</dbReference>
<sequence length="109" mass="12174">MHMFIGPMTMELTQEAQQVDCSADDAPESDDIVKFPVSINTCRPRMYSVRSPIVCAGSPVAIRPYDALVEQKADFVCSATMSFIETQQLPETVSEEEMLALSRVSLRRQ</sequence>